<gene>
    <name evidence="4" type="primary">LOC105160853</name>
</gene>
<evidence type="ECO:0000313" key="4">
    <source>
        <dbReference type="RefSeq" id="XP_011076656.1"/>
    </source>
</evidence>
<keyword evidence="2" id="KW-1133">Transmembrane helix</keyword>
<feature type="region of interest" description="Disordered" evidence="1">
    <location>
        <begin position="88"/>
        <end position="108"/>
    </location>
</feature>
<dbReference type="RefSeq" id="XP_011076656.1">
    <property type="nucleotide sequence ID" value="XM_011078354.2"/>
</dbReference>
<evidence type="ECO:0000313" key="3">
    <source>
        <dbReference type="Proteomes" id="UP000504604"/>
    </source>
</evidence>
<keyword evidence="2" id="KW-0472">Membrane</keyword>
<keyword evidence="3" id="KW-1185">Reference proteome</keyword>
<evidence type="ECO:0000256" key="1">
    <source>
        <dbReference type="SAM" id="MobiDB-lite"/>
    </source>
</evidence>
<evidence type="ECO:0000256" key="2">
    <source>
        <dbReference type="SAM" id="Phobius"/>
    </source>
</evidence>
<dbReference type="FunCoup" id="A0A6I9T097">
    <property type="interactions" value="198"/>
</dbReference>
<reference evidence="4" key="2">
    <citation type="submission" date="2025-08" db="UniProtKB">
        <authorList>
            <consortium name="RefSeq"/>
        </authorList>
    </citation>
    <scope>IDENTIFICATION</scope>
</reference>
<proteinExistence type="predicted"/>
<organism evidence="3 4">
    <name type="scientific">Sesamum indicum</name>
    <name type="common">Oriental sesame</name>
    <name type="synonym">Sesamum orientale</name>
    <dbReference type="NCBI Taxonomy" id="4182"/>
    <lineage>
        <taxon>Eukaryota</taxon>
        <taxon>Viridiplantae</taxon>
        <taxon>Streptophyta</taxon>
        <taxon>Embryophyta</taxon>
        <taxon>Tracheophyta</taxon>
        <taxon>Spermatophyta</taxon>
        <taxon>Magnoliopsida</taxon>
        <taxon>eudicotyledons</taxon>
        <taxon>Gunneridae</taxon>
        <taxon>Pentapetalae</taxon>
        <taxon>asterids</taxon>
        <taxon>lamiids</taxon>
        <taxon>Lamiales</taxon>
        <taxon>Pedaliaceae</taxon>
        <taxon>Sesamum</taxon>
    </lineage>
</organism>
<sequence length="310" mass="35024">MEIPEINMISDFEAGMKCLQNPSLISRFFPFPVNFWKWGALIFAIFATFSSIIKRIKLIFIRFHTVKPSSHLNDEIFEFSEDDDISLASSDDEQEEGESSPTTSSRRQNRVDEDFCVKGSRLSFKNHWQNGQLRQRRRRSGGAWSEFTSGKNVVKLWDSLGLSLDFDEDLFNYDPRSVVSTWDSDQNRKTSEFSAGVWNIPAAPTTSSTVILTAECNRKGDGVILGGYDTRMPSRVPAIYAEWNSPAEKVAGFATGGVGKVYVRDDVSRVITVGDVRNVRRPLESVRESDGDTWWDADAVIVEEEFEESG</sequence>
<dbReference type="Proteomes" id="UP000504604">
    <property type="component" value="Linkage group LG1"/>
</dbReference>
<feature type="transmembrane region" description="Helical" evidence="2">
    <location>
        <begin position="35"/>
        <end position="53"/>
    </location>
</feature>
<reference evidence="3" key="1">
    <citation type="submission" date="2024-10" db="UniProtKB">
        <authorList>
            <consortium name="RefSeq"/>
        </authorList>
    </citation>
    <scope>NUCLEOTIDE SEQUENCE [LARGE SCALE GENOMIC DNA]</scope>
    <source>
        <strain evidence="3">cv. Zhongzhi No. 13</strain>
    </source>
</reference>
<keyword evidence="2" id="KW-0812">Transmembrane</keyword>
<dbReference type="PANTHER" id="PTHR36715:SF1">
    <property type="entry name" value="PROTEIN, PUTATIVE-RELATED"/>
    <property type="match status" value="1"/>
</dbReference>
<feature type="compositionally biased region" description="Acidic residues" evidence="1">
    <location>
        <begin position="88"/>
        <end position="98"/>
    </location>
</feature>
<dbReference type="AlphaFoldDB" id="A0A6I9T097"/>
<dbReference type="KEGG" id="sind:105160853"/>
<name>A0A6I9T097_SESIN</name>
<dbReference type="Gramene" id="SIN_1013677.t">
    <property type="protein sequence ID" value="SIN_1013677.t.cds1"/>
    <property type="gene ID" value="SIN_1013677"/>
</dbReference>
<protein>
    <submittedName>
        <fullName evidence="4">Uncharacterized protein LOC105160853</fullName>
    </submittedName>
</protein>
<accession>A0A6I9T097</accession>
<dbReference type="InParanoid" id="A0A6I9T097"/>
<dbReference type="PANTHER" id="PTHR36715">
    <property type="entry name" value="BNAANNG41370D PROTEIN"/>
    <property type="match status" value="1"/>
</dbReference>
<dbReference type="GeneID" id="105160853"/>
<dbReference type="OrthoDB" id="1662399at2759"/>